<organism evidence="12 13">
    <name type="scientific">Streptococcus raffinosi</name>
    <dbReference type="NCBI Taxonomy" id="3053355"/>
    <lineage>
        <taxon>Bacteria</taxon>
        <taxon>Bacillati</taxon>
        <taxon>Bacillota</taxon>
        <taxon>Bacilli</taxon>
        <taxon>Lactobacillales</taxon>
        <taxon>Streptococcaceae</taxon>
        <taxon>Streptococcus</taxon>
    </lineage>
</organism>
<comment type="catalytic activity">
    <reaction evidence="10">
        <text>a 2'-deoxyribonucleoside 5'-diphosphate + ATP = a 2'-deoxyribonucleoside 5'-triphosphate + ADP</text>
        <dbReference type="Rhea" id="RHEA:44640"/>
        <dbReference type="ChEBI" id="CHEBI:30616"/>
        <dbReference type="ChEBI" id="CHEBI:61560"/>
        <dbReference type="ChEBI" id="CHEBI:73316"/>
        <dbReference type="ChEBI" id="CHEBI:456216"/>
        <dbReference type="EC" id="2.7.4.6"/>
    </reaction>
</comment>
<keyword evidence="6 10" id="KW-0067">ATP-binding</keyword>
<dbReference type="NCBIfam" id="NF001908">
    <property type="entry name" value="PRK00668.1"/>
    <property type="match status" value="1"/>
</dbReference>
<dbReference type="GO" id="GO:0004550">
    <property type="term" value="F:nucleoside diphosphate kinase activity"/>
    <property type="evidence" value="ECO:0007669"/>
    <property type="project" value="UniProtKB-EC"/>
</dbReference>
<dbReference type="InterPro" id="IPR036850">
    <property type="entry name" value="NDK-like_dom_sf"/>
</dbReference>
<evidence type="ECO:0000256" key="6">
    <source>
        <dbReference type="ARBA" id="ARBA00022840"/>
    </source>
</evidence>
<dbReference type="PROSITE" id="PS51374">
    <property type="entry name" value="NDPK_LIKE"/>
    <property type="match status" value="1"/>
</dbReference>
<reference evidence="12 13" key="1">
    <citation type="submission" date="2023-06" db="EMBL/GenBank/DDBJ databases">
        <title>A potential novel species of Streptococcus isolated from human milk sample.</title>
        <authorList>
            <person name="Nguyen H.V."/>
            <person name="Trinh A.T.V."/>
            <person name="Hoang A.T.L."/>
            <person name="Bui L.N.H."/>
            <person name="Tran Q.T.L."/>
            <person name="Trinh T."/>
        </authorList>
    </citation>
    <scope>NUCLEOTIDE SEQUENCE [LARGE SCALE GENOMIC DNA]</scope>
    <source>
        <strain evidence="12 13">VTCC 12812</strain>
    </source>
</reference>
<dbReference type="SMART" id="SM00562">
    <property type="entry name" value="NDK"/>
    <property type="match status" value="1"/>
</dbReference>
<feature type="binding site" evidence="8">
    <location>
        <position position="85"/>
    </location>
    <ligand>
        <name>ATP</name>
        <dbReference type="ChEBI" id="CHEBI:30616"/>
    </ligand>
</feature>
<feature type="binding site" evidence="8">
    <location>
        <position position="57"/>
    </location>
    <ligand>
        <name>ATP</name>
        <dbReference type="ChEBI" id="CHEBI:30616"/>
    </ligand>
</feature>
<keyword evidence="7" id="KW-0546">Nucleotide metabolism</keyword>
<comment type="cofactor">
    <cofactor evidence="1">
        <name>Mg(2+)</name>
        <dbReference type="ChEBI" id="CHEBI:18420"/>
    </cofactor>
</comment>
<feature type="domain" description="Nucleoside diphosphate kinase-like" evidence="11">
    <location>
        <begin position="1"/>
        <end position="137"/>
    </location>
</feature>
<evidence type="ECO:0000313" key="13">
    <source>
        <dbReference type="Proteomes" id="UP001529255"/>
    </source>
</evidence>
<dbReference type="RefSeq" id="WP_198003205.1">
    <property type="nucleotide sequence ID" value="NZ_JASUZV010000001.1"/>
</dbReference>
<evidence type="ECO:0000256" key="4">
    <source>
        <dbReference type="ARBA" id="ARBA00022741"/>
    </source>
</evidence>
<evidence type="ECO:0000256" key="8">
    <source>
        <dbReference type="PROSITE-ProRule" id="PRU00706"/>
    </source>
</evidence>
<dbReference type="Gene3D" id="3.30.70.141">
    <property type="entry name" value="Nucleoside diphosphate kinase-like domain"/>
    <property type="match status" value="1"/>
</dbReference>
<evidence type="ECO:0000256" key="2">
    <source>
        <dbReference type="ARBA" id="ARBA00008142"/>
    </source>
</evidence>
<dbReference type="Proteomes" id="UP001529255">
    <property type="component" value="Unassembled WGS sequence"/>
</dbReference>
<feature type="active site" description="Pros-phosphohistidine intermediate" evidence="8">
    <location>
        <position position="119"/>
    </location>
</feature>
<keyword evidence="3 10" id="KW-0808">Transferase</keyword>
<accession>A0ABT7LPD3</accession>
<gene>
    <name evidence="12" type="primary">ndk</name>
    <name evidence="12" type="ORF">QRD39_00035</name>
</gene>
<evidence type="ECO:0000256" key="10">
    <source>
        <dbReference type="RuleBase" id="RU004013"/>
    </source>
</evidence>
<dbReference type="InterPro" id="IPR023005">
    <property type="entry name" value="Nucleoside_diP_kinase_AS"/>
</dbReference>
<keyword evidence="13" id="KW-1185">Reference proteome</keyword>
<sequence length="137" mass="15299">MQKTLFIIKPDAVKRHLVGQVIDRIERRGFTIERMEMLTLDLERLKKHYAQLVDKPFFSSITNYMMSGPAIIGILSGPGVIKSWRDMMGATNPGEAAPGTIRGDFATAPDEHGIQNIVHGSDSEESAAREIELWFGK</sequence>
<feature type="binding site" evidence="8">
    <location>
        <position position="102"/>
    </location>
    <ligand>
        <name>ATP</name>
        <dbReference type="ChEBI" id="CHEBI:30616"/>
    </ligand>
</feature>
<comment type="similarity">
    <text evidence="2 8 9">Belongs to the NDK family.</text>
</comment>
<name>A0ABT7LPD3_9STRE</name>
<feature type="binding site" evidence="8">
    <location>
        <position position="9"/>
    </location>
    <ligand>
        <name>ATP</name>
        <dbReference type="ChEBI" id="CHEBI:30616"/>
    </ligand>
</feature>
<feature type="binding site" evidence="8">
    <location>
        <position position="116"/>
    </location>
    <ligand>
        <name>ATP</name>
        <dbReference type="ChEBI" id="CHEBI:30616"/>
    </ligand>
</feature>
<evidence type="ECO:0000259" key="11">
    <source>
        <dbReference type="SMART" id="SM00562"/>
    </source>
</evidence>
<dbReference type="SUPFAM" id="SSF54919">
    <property type="entry name" value="Nucleoside diphosphate kinase, NDK"/>
    <property type="match status" value="1"/>
</dbReference>
<dbReference type="PANTHER" id="PTHR11349">
    <property type="entry name" value="NUCLEOSIDE DIPHOSPHATE KINASE"/>
    <property type="match status" value="1"/>
</dbReference>
<evidence type="ECO:0000256" key="5">
    <source>
        <dbReference type="ARBA" id="ARBA00022777"/>
    </source>
</evidence>
<dbReference type="CDD" id="cd04413">
    <property type="entry name" value="NDPk_I"/>
    <property type="match status" value="1"/>
</dbReference>
<dbReference type="PROSITE" id="PS00469">
    <property type="entry name" value="NDPK"/>
    <property type="match status" value="1"/>
</dbReference>
<evidence type="ECO:0000256" key="3">
    <source>
        <dbReference type="ARBA" id="ARBA00022679"/>
    </source>
</evidence>
<dbReference type="Pfam" id="PF00334">
    <property type="entry name" value="NDK"/>
    <property type="match status" value="1"/>
</dbReference>
<dbReference type="EC" id="2.7.4.6" evidence="10"/>
<proteinExistence type="inferred from homology"/>
<protein>
    <recommendedName>
        <fullName evidence="10">Nucleoside diphosphate kinase</fullName>
        <ecNumber evidence="10">2.7.4.6</ecNumber>
    </recommendedName>
</protein>
<dbReference type="InterPro" id="IPR034907">
    <property type="entry name" value="NDK-like_dom"/>
</dbReference>
<evidence type="ECO:0000256" key="9">
    <source>
        <dbReference type="RuleBase" id="RU004011"/>
    </source>
</evidence>
<dbReference type="InterPro" id="IPR001564">
    <property type="entry name" value="Nucleoside_diP_kinase"/>
</dbReference>
<feature type="binding site" evidence="8">
    <location>
        <position position="91"/>
    </location>
    <ligand>
        <name>ATP</name>
        <dbReference type="ChEBI" id="CHEBI:30616"/>
    </ligand>
</feature>
<keyword evidence="4 10" id="KW-0547">Nucleotide-binding</keyword>
<evidence type="ECO:0000256" key="7">
    <source>
        <dbReference type="ARBA" id="ARBA00023080"/>
    </source>
</evidence>
<evidence type="ECO:0000256" key="1">
    <source>
        <dbReference type="ARBA" id="ARBA00001946"/>
    </source>
</evidence>
<dbReference type="EMBL" id="JASUZV010000001">
    <property type="protein sequence ID" value="MDL5042499.1"/>
    <property type="molecule type" value="Genomic_DNA"/>
</dbReference>
<dbReference type="PRINTS" id="PR01243">
    <property type="entry name" value="NUCDPKINASE"/>
</dbReference>
<keyword evidence="5 10" id="KW-0418">Kinase</keyword>
<evidence type="ECO:0000313" key="12">
    <source>
        <dbReference type="EMBL" id="MDL5042499.1"/>
    </source>
</evidence>
<comment type="caution">
    <text evidence="12">The sequence shown here is derived from an EMBL/GenBank/DDBJ whole genome shotgun (WGS) entry which is preliminary data.</text>
</comment>